<name>A0ABW0E513_9BACT</name>
<dbReference type="Proteomes" id="UP001596161">
    <property type="component" value="Unassembled WGS sequence"/>
</dbReference>
<dbReference type="Gene3D" id="3.40.50.2000">
    <property type="entry name" value="Glycogen Phosphorylase B"/>
    <property type="match status" value="2"/>
</dbReference>
<gene>
    <name evidence="1" type="ORF">ACFPIB_01925</name>
</gene>
<evidence type="ECO:0000313" key="1">
    <source>
        <dbReference type="EMBL" id="MFC5269349.1"/>
    </source>
</evidence>
<protein>
    <recommendedName>
        <fullName evidence="3">Glycosyltransferase family 4 protein</fullName>
    </recommendedName>
</protein>
<evidence type="ECO:0000313" key="2">
    <source>
        <dbReference type="Proteomes" id="UP001596161"/>
    </source>
</evidence>
<reference evidence="2" key="1">
    <citation type="journal article" date="2019" name="Int. J. Syst. Evol. Microbiol.">
        <title>The Global Catalogue of Microorganisms (GCM) 10K type strain sequencing project: providing services to taxonomists for standard genome sequencing and annotation.</title>
        <authorList>
            <consortium name="The Broad Institute Genomics Platform"/>
            <consortium name="The Broad Institute Genome Sequencing Center for Infectious Disease"/>
            <person name="Wu L."/>
            <person name="Ma J."/>
        </authorList>
    </citation>
    <scope>NUCLEOTIDE SEQUENCE [LARGE SCALE GENOMIC DNA]</scope>
    <source>
        <strain evidence="2">KACC 12602</strain>
    </source>
</reference>
<dbReference type="EMBL" id="JBHSKT010000001">
    <property type="protein sequence ID" value="MFC5269349.1"/>
    <property type="molecule type" value="Genomic_DNA"/>
</dbReference>
<comment type="caution">
    <text evidence="1">The sequence shown here is derived from an EMBL/GenBank/DDBJ whole genome shotgun (WGS) entry which is preliminary data.</text>
</comment>
<proteinExistence type="predicted"/>
<keyword evidence="2" id="KW-1185">Reference proteome</keyword>
<sequence>MTILYLCYWSINDALTVATCFPNLKILNNFTAIEKIVFITIERNFESEVKFAPSFKNEKIEFKPLHSSDLHYGVLNKINDFVSFPKELAKLVQHYKVDKIIARGAPAGALAYLVWKKLKTPFLVESFEPHADYMLESGVWKNYDPRYVFQKHWEEKQKTVAAGLMPVADNYKKKLLSEGVSEQKIRTVPVSVDTQHFSFNKPDRNEIRKKLNISSDGIVGIYVGKFGDIYYDQEAFDIFRKAFDFFGLSFRLILLTPNSIDEVKAKLLKIGIDPAKVFTAKVAHHEVPQYLSASDFAFSTIKPAACRKYCSPTKNGEYWANGLPIILTEGVGDDSDIIKNEGGGAVFNLEVPGSIESALHEIAEIISDPGCRDGILKLAENHRSLKKAESAYQYFFAMHNTSE</sequence>
<organism evidence="1 2">
    <name type="scientific">Adhaeribacter terreus</name>
    <dbReference type="NCBI Taxonomy" id="529703"/>
    <lineage>
        <taxon>Bacteria</taxon>
        <taxon>Pseudomonadati</taxon>
        <taxon>Bacteroidota</taxon>
        <taxon>Cytophagia</taxon>
        <taxon>Cytophagales</taxon>
        <taxon>Hymenobacteraceae</taxon>
        <taxon>Adhaeribacter</taxon>
    </lineage>
</organism>
<accession>A0ABW0E513</accession>
<dbReference type="SUPFAM" id="SSF53756">
    <property type="entry name" value="UDP-Glycosyltransferase/glycogen phosphorylase"/>
    <property type="match status" value="1"/>
</dbReference>
<dbReference type="RefSeq" id="WP_378015727.1">
    <property type="nucleotide sequence ID" value="NZ_JBHSKT010000001.1"/>
</dbReference>
<evidence type="ECO:0008006" key="3">
    <source>
        <dbReference type="Google" id="ProtNLM"/>
    </source>
</evidence>